<dbReference type="Proteomes" id="UP001603857">
    <property type="component" value="Unassembled WGS sequence"/>
</dbReference>
<dbReference type="GO" id="GO:0004386">
    <property type="term" value="F:helicase activity"/>
    <property type="evidence" value="ECO:0007669"/>
    <property type="project" value="UniProtKB-KW"/>
</dbReference>
<comment type="caution">
    <text evidence="5">The sequence shown here is derived from an EMBL/GenBank/DDBJ whole genome shotgun (WGS) entry which is preliminary data.</text>
</comment>
<dbReference type="AlphaFoldDB" id="A0ABD1MYH1"/>
<reference evidence="5 6" key="1">
    <citation type="submission" date="2024-08" db="EMBL/GenBank/DDBJ databases">
        <title>Insights into the chromosomal genome structure of Flemingia macrophylla.</title>
        <authorList>
            <person name="Ding Y."/>
            <person name="Zhao Y."/>
            <person name="Bi W."/>
            <person name="Wu M."/>
            <person name="Zhao G."/>
            <person name="Gong Y."/>
            <person name="Li W."/>
            <person name="Zhang P."/>
        </authorList>
    </citation>
    <scope>NUCLEOTIDE SEQUENCE [LARGE SCALE GENOMIC DNA]</scope>
    <source>
        <strain evidence="5">DYQJB</strain>
        <tissue evidence="5">Leaf</tissue>
    </source>
</reference>
<evidence type="ECO:0000256" key="2">
    <source>
        <dbReference type="ARBA" id="ARBA00022801"/>
    </source>
</evidence>
<evidence type="ECO:0000313" key="5">
    <source>
        <dbReference type="EMBL" id="KAL2340887.1"/>
    </source>
</evidence>
<evidence type="ECO:0000313" key="6">
    <source>
        <dbReference type="Proteomes" id="UP001603857"/>
    </source>
</evidence>
<organism evidence="5 6">
    <name type="scientific">Flemingia macrophylla</name>
    <dbReference type="NCBI Taxonomy" id="520843"/>
    <lineage>
        <taxon>Eukaryota</taxon>
        <taxon>Viridiplantae</taxon>
        <taxon>Streptophyta</taxon>
        <taxon>Embryophyta</taxon>
        <taxon>Tracheophyta</taxon>
        <taxon>Spermatophyta</taxon>
        <taxon>Magnoliopsida</taxon>
        <taxon>eudicotyledons</taxon>
        <taxon>Gunneridae</taxon>
        <taxon>Pentapetalae</taxon>
        <taxon>rosids</taxon>
        <taxon>fabids</taxon>
        <taxon>Fabales</taxon>
        <taxon>Fabaceae</taxon>
        <taxon>Papilionoideae</taxon>
        <taxon>50 kb inversion clade</taxon>
        <taxon>NPAAA clade</taxon>
        <taxon>indigoferoid/millettioid clade</taxon>
        <taxon>Phaseoleae</taxon>
        <taxon>Flemingia</taxon>
    </lineage>
</organism>
<dbReference type="PANTHER" id="PTHR45766">
    <property type="entry name" value="DNA ANNEALING HELICASE AND ENDONUCLEASE ZRANB3 FAMILY MEMBER"/>
    <property type="match status" value="1"/>
</dbReference>
<evidence type="ECO:0000256" key="4">
    <source>
        <dbReference type="ARBA" id="ARBA00022840"/>
    </source>
</evidence>
<dbReference type="GO" id="GO:0016787">
    <property type="term" value="F:hydrolase activity"/>
    <property type="evidence" value="ECO:0007669"/>
    <property type="project" value="UniProtKB-KW"/>
</dbReference>
<dbReference type="PANTHER" id="PTHR45766:SF3">
    <property type="entry name" value="DNA ANNEALING HELICASE AND ENDONUCLEASE ZRANB3"/>
    <property type="match status" value="1"/>
</dbReference>
<keyword evidence="6" id="KW-1185">Reference proteome</keyword>
<sequence length="262" mass="29826">MSDRLALHSPPSTSLGTHTCKLGEKALEGSFLGGKDWVPPPINTYLYVPPFLFVKPIPDLPRLTPEERCKPMTISITNTKRIPYTVVEPPKVTEPSEEEIKLPINIENMKKVKESTFFEIETFKPISYNRLKKRIGLGSRSKGNYENEKAQNALSLSGTPALSRPIELFKHLEALYPDVYKNVHEYGNQYCNNVFLDLVDNDMKQINALFREETHNNVGNLESDLRKVEDVVTNMLAKGYILRKGHQSEQKPLMRSTSLVPR</sequence>
<gene>
    <name evidence="5" type="ORF">Fmac_008827</name>
</gene>
<keyword evidence="4" id="KW-0067">ATP-binding</keyword>
<evidence type="ECO:0000256" key="3">
    <source>
        <dbReference type="ARBA" id="ARBA00022806"/>
    </source>
</evidence>
<evidence type="ECO:0000256" key="1">
    <source>
        <dbReference type="ARBA" id="ARBA00022741"/>
    </source>
</evidence>
<protein>
    <submittedName>
        <fullName evidence="5">Uncharacterized protein</fullName>
    </submittedName>
</protein>
<keyword evidence="3" id="KW-0347">Helicase</keyword>
<proteinExistence type="predicted"/>
<keyword evidence="2" id="KW-0378">Hydrolase</keyword>
<accession>A0ABD1MYH1</accession>
<keyword evidence="1" id="KW-0547">Nucleotide-binding</keyword>
<dbReference type="EMBL" id="JBGMDY010000003">
    <property type="protein sequence ID" value="KAL2340887.1"/>
    <property type="molecule type" value="Genomic_DNA"/>
</dbReference>
<name>A0ABD1MYH1_9FABA</name>
<dbReference type="GO" id="GO:0005524">
    <property type="term" value="F:ATP binding"/>
    <property type="evidence" value="ECO:0007669"/>
    <property type="project" value="UniProtKB-KW"/>
</dbReference>